<organism evidence="2 3">
    <name type="scientific">Dioscorea cayennensis subsp. rotundata</name>
    <name type="common">White Guinea yam</name>
    <name type="synonym">Dioscorea rotundata</name>
    <dbReference type="NCBI Taxonomy" id="55577"/>
    <lineage>
        <taxon>Eukaryota</taxon>
        <taxon>Viridiplantae</taxon>
        <taxon>Streptophyta</taxon>
        <taxon>Embryophyta</taxon>
        <taxon>Tracheophyta</taxon>
        <taxon>Spermatophyta</taxon>
        <taxon>Magnoliopsida</taxon>
        <taxon>Liliopsida</taxon>
        <taxon>Dioscoreales</taxon>
        <taxon>Dioscoreaceae</taxon>
        <taxon>Dioscorea</taxon>
    </lineage>
</organism>
<feature type="compositionally biased region" description="Polar residues" evidence="1">
    <location>
        <begin position="97"/>
        <end position="110"/>
    </location>
</feature>
<dbReference type="Proteomes" id="UP001515500">
    <property type="component" value="Chromosome 18"/>
</dbReference>
<reference evidence="3" key="1">
    <citation type="submission" date="2025-08" db="UniProtKB">
        <authorList>
            <consortium name="RefSeq"/>
        </authorList>
    </citation>
    <scope>IDENTIFICATION</scope>
</reference>
<evidence type="ECO:0000256" key="1">
    <source>
        <dbReference type="SAM" id="MobiDB-lite"/>
    </source>
</evidence>
<protein>
    <submittedName>
        <fullName evidence="3">L10-interacting MYB domain-containing protein-like</fullName>
    </submittedName>
</protein>
<dbReference type="AlphaFoldDB" id="A0AB40D1P2"/>
<evidence type="ECO:0000313" key="3">
    <source>
        <dbReference type="RefSeq" id="XP_039145592.1"/>
    </source>
</evidence>
<proteinExistence type="predicted"/>
<dbReference type="InterPro" id="IPR045026">
    <property type="entry name" value="LIMYB"/>
</dbReference>
<feature type="compositionally biased region" description="Basic residues" evidence="1">
    <location>
        <begin position="113"/>
        <end position="123"/>
    </location>
</feature>
<dbReference type="GeneID" id="120282813"/>
<gene>
    <name evidence="3" type="primary">LOC120282813</name>
</gene>
<evidence type="ECO:0000313" key="2">
    <source>
        <dbReference type="Proteomes" id="UP001515500"/>
    </source>
</evidence>
<sequence length="222" mass="26226">MCLCWDPIKRTIVASDEWWERKRQENSEYLKWRNEGSKFLDMMEICFKDVVATEYMAMVSYADPSTDNEVSNHDVHNEMNEREIDAYNFHIGDATPEQCNDTPRPETSTTQDKKRRKTSRKERKSATDKLQESFDRLISGMDNMSRSSSSKAEDEDLYSIGKCVDLLDMIPEVERGSPEYYLMVRMFARKTYRETFVHLMNRDPSLAKGWLNTFNMDNIDRF</sequence>
<accession>A0AB40D1P2</accession>
<name>A0AB40D1P2_DIOCR</name>
<dbReference type="PANTHER" id="PTHR47584">
    <property type="match status" value="1"/>
</dbReference>
<dbReference type="RefSeq" id="XP_039145592.1">
    <property type="nucleotide sequence ID" value="XM_039289658.1"/>
</dbReference>
<dbReference type="PANTHER" id="PTHR47584:SF19">
    <property type="entry name" value="L10-INTERACTING MYB DOMAIN-CONTAINING PROTEIN-LIKE"/>
    <property type="match status" value="1"/>
</dbReference>
<feature type="region of interest" description="Disordered" evidence="1">
    <location>
        <begin position="93"/>
        <end position="131"/>
    </location>
</feature>
<keyword evidence="2" id="KW-1185">Reference proteome</keyword>